<dbReference type="OMA" id="PQWDMIT"/>
<feature type="compositionally biased region" description="Polar residues" evidence="9">
    <location>
        <begin position="82"/>
        <end position="97"/>
    </location>
</feature>
<evidence type="ECO:0000259" key="12">
    <source>
        <dbReference type="Pfam" id="PF03733"/>
    </source>
</evidence>
<protein>
    <submittedName>
        <fullName evidence="13">Low affinity vacuolar membrane localized monovalent cation/H+ antiporter</fullName>
    </submittedName>
</protein>
<dbReference type="GO" id="GO:0015369">
    <property type="term" value="F:calcium:proton antiporter activity"/>
    <property type="evidence" value="ECO:0007669"/>
    <property type="project" value="EnsemblFungi"/>
</dbReference>
<evidence type="ECO:0000256" key="4">
    <source>
        <dbReference type="ARBA" id="ARBA00022553"/>
    </source>
</evidence>
<dbReference type="Pfam" id="PF03733">
    <property type="entry name" value="YccF"/>
    <property type="match status" value="1"/>
</dbReference>
<dbReference type="InterPro" id="IPR044880">
    <property type="entry name" value="NCX_ion-bd_dom_sf"/>
</dbReference>
<reference evidence="13 14" key="1">
    <citation type="journal article" date="2009" name="Nat. Biotechnol.">
        <title>Genome sequence of the recombinant protein production host Pichia pastoris.</title>
        <authorList>
            <person name="De Schutter K."/>
            <person name="Lin Y.C."/>
            <person name="Tiels P."/>
            <person name="Van Hecke A."/>
            <person name="Glinka S."/>
            <person name="Weber-Lehmann J."/>
            <person name="Rouze P."/>
            <person name="Van de Peer Y."/>
            <person name="Callewaert N."/>
        </authorList>
    </citation>
    <scope>NUCLEOTIDE SEQUENCE [LARGE SCALE GENOMIC DNA]</scope>
    <source>
        <strain evidence="14">GS115 / ATCC 20864</strain>
    </source>
</reference>
<proteinExistence type="inferred from homology"/>
<feature type="transmembrane region" description="Helical" evidence="10">
    <location>
        <begin position="654"/>
        <end position="674"/>
    </location>
</feature>
<feature type="domain" description="Sodium/calcium exchanger membrane region" evidence="11">
    <location>
        <begin position="658"/>
        <end position="772"/>
    </location>
</feature>
<feature type="transmembrane region" description="Helical" evidence="10">
    <location>
        <begin position="531"/>
        <end position="559"/>
    </location>
</feature>
<feature type="domain" description="Inner membrane component" evidence="12">
    <location>
        <begin position="380"/>
        <end position="438"/>
    </location>
</feature>
<dbReference type="InterPro" id="IPR004837">
    <property type="entry name" value="NaCa_Exmemb"/>
</dbReference>
<dbReference type="FunFam" id="1.20.1420.30:FF:000014">
    <property type="entry name" value="Cation/H+ exchanger protein 2"/>
    <property type="match status" value="1"/>
</dbReference>
<feature type="domain" description="Sodium/calcium exchanger membrane region" evidence="11">
    <location>
        <begin position="920"/>
        <end position="1069"/>
    </location>
</feature>
<dbReference type="InParanoid" id="C4R8I0"/>
<dbReference type="Pfam" id="PF01699">
    <property type="entry name" value="Na_Ca_ex"/>
    <property type="match status" value="2"/>
</dbReference>
<dbReference type="GO" id="GO:0005789">
    <property type="term" value="C:endoplasmic reticulum membrane"/>
    <property type="evidence" value="ECO:0007669"/>
    <property type="project" value="EnsemblFungi"/>
</dbReference>
<evidence type="ECO:0000256" key="10">
    <source>
        <dbReference type="SAM" id="Phobius"/>
    </source>
</evidence>
<evidence type="ECO:0000256" key="8">
    <source>
        <dbReference type="ARBA" id="ARBA00023136"/>
    </source>
</evidence>
<keyword evidence="14" id="KW-1185">Reference proteome</keyword>
<organism evidence="13 14">
    <name type="scientific">Komagataella phaffii (strain GS115 / ATCC 20864)</name>
    <name type="common">Yeast</name>
    <name type="synonym">Pichia pastoris</name>
    <dbReference type="NCBI Taxonomy" id="644223"/>
    <lineage>
        <taxon>Eukaryota</taxon>
        <taxon>Fungi</taxon>
        <taxon>Dikarya</taxon>
        <taxon>Ascomycota</taxon>
        <taxon>Saccharomycotina</taxon>
        <taxon>Pichiomycetes</taxon>
        <taxon>Pichiales</taxon>
        <taxon>Pichiaceae</taxon>
        <taxon>Komagataella</taxon>
    </lineage>
</organism>
<evidence type="ECO:0000313" key="14">
    <source>
        <dbReference type="Proteomes" id="UP000000314"/>
    </source>
</evidence>
<dbReference type="HOGENOM" id="CLU_001583_0_0_1"/>
<evidence type="ECO:0000313" key="13">
    <source>
        <dbReference type="EMBL" id="CAY71905.1"/>
    </source>
</evidence>
<feature type="transmembrane region" description="Helical" evidence="10">
    <location>
        <begin position="1052"/>
        <end position="1072"/>
    </location>
</feature>
<dbReference type="GO" id="GO:0006874">
    <property type="term" value="P:intracellular calcium ion homeostasis"/>
    <property type="evidence" value="ECO:0007669"/>
    <property type="project" value="TreeGrafter"/>
</dbReference>
<feature type="transmembrane region" description="Helical" evidence="10">
    <location>
        <begin position="958"/>
        <end position="978"/>
    </location>
</feature>
<dbReference type="Gene3D" id="1.20.1420.30">
    <property type="entry name" value="NCX, central ion-binding region"/>
    <property type="match status" value="2"/>
</dbReference>
<dbReference type="GO" id="GO:0015386">
    <property type="term" value="F:potassium:proton antiporter activity"/>
    <property type="evidence" value="ECO:0007669"/>
    <property type="project" value="EnsemblFungi"/>
</dbReference>
<dbReference type="eggNOG" id="KOG1397">
    <property type="taxonomic scope" value="Eukaryota"/>
</dbReference>
<keyword evidence="5 10" id="KW-0812">Transmembrane</keyword>
<feature type="transmembrane region" description="Helical" evidence="10">
    <location>
        <begin position="721"/>
        <end position="742"/>
    </location>
</feature>
<feature type="region of interest" description="Disordered" evidence="9">
    <location>
        <begin position="1"/>
        <end position="151"/>
    </location>
</feature>
<feature type="transmembrane region" description="Helical" evidence="10">
    <location>
        <begin position="623"/>
        <end position="642"/>
    </location>
</feature>
<dbReference type="InterPro" id="IPR005185">
    <property type="entry name" value="YccF"/>
</dbReference>
<dbReference type="AlphaFoldDB" id="C4R8I0"/>
<evidence type="ECO:0000256" key="1">
    <source>
        <dbReference type="ARBA" id="ARBA00004127"/>
    </source>
</evidence>
<dbReference type="KEGG" id="ppa:PAS_chr4_0647"/>
<keyword evidence="6 10" id="KW-1133">Transmembrane helix</keyword>
<feature type="transmembrane region" description="Helical" evidence="10">
    <location>
        <begin position="686"/>
        <end position="709"/>
    </location>
</feature>
<feature type="region of interest" description="Disordered" evidence="9">
    <location>
        <begin position="240"/>
        <end position="287"/>
    </location>
</feature>
<dbReference type="EMBL" id="FN392322">
    <property type="protein sequence ID" value="CAY71905.1"/>
    <property type="molecule type" value="Genomic_DNA"/>
</dbReference>
<evidence type="ECO:0000256" key="6">
    <source>
        <dbReference type="ARBA" id="ARBA00022989"/>
    </source>
</evidence>
<feature type="region of interest" description="Disordered" evidence="9">
    <location>
        <begin position="298"/>
        <end position="317"/>
    </location>
</feature>
<dbReference type="OrthoDB" id="16982at2759"/>
<dbReference type="PANTHER" id="PTHR31503">
    <property type="entry name" value="VACUOLAR CALCIUM ION TRANSPORTER"/>
    <property type="match status" value="1"/>
</dbReference>
<feature type="transmembrane region" description="Helical" evidence="10">
    <location>
        <begin position="384"/>
        <end position="410"/>
    </location>
</feature>
<dbReference type="STRING" id="644223.C4R8I0"/>
<evidence type="ECO:0000256" key="5">
    <source>
        <dbReference type="ARBA" id="ARBA00022692"/>
    </source>
</evidence>
<dbReference type="GeneID" id="8201354"/>
<dbReference type="PANTHER" id="PTHR31503:SF10">
    <property type="entry name" value="VNX1 PROTEIN"/>
    <property type="match status" value="1"/>
</dbReference>
<evidence type="ECO:0000256" key="3">
    <source>
        <dbReference type="ARBA" id="ARBA00022448"/>
    </source>
</evidence>
<accession>C4R8I0</accession>
<evidence type="ECO:0000259" key="11">
    <source>
        <dbReference type="Pfam" id="PF01699"/>
    </source>
</evidence>
<feature type="compositionally biased region" description="Basic residues" evidence="9">
    <location>
        <begin position="180"/>
        <end position="189"/>
    </location>
</feature>
<dbReference type="GO" id="GO:1990816">
    <property type="term" value="C:vacuole-mitochondrion membrane contact site"/>
    <property type="evidence" value="ECO:0007669"/>
    <property type="project" value="EnsemblFungi"/>
</dbReference>
<evidence type="ECO:0000256" key="9">
    <source>
        <dbReference type="SAM" id="MobiDB-lite"/>
    </source>
</evidence>
<dbReference type="RefSeq" id="XP_002494084.1">
    <property type="nucleotide sequence ID" value="XM_002494039.1"/>
</dbReference>
<keyword evidence="4" id="KW-0597">Phosphoprotein</keyword>
<feature type="transmembrane region" description="Helical" evidence="10">
    <location>
        <begin position="990"/>
        <end position="1010"/>
    </location>
</feature>
<comment type="subcellular location">
    <subcellularLocation>
        <location evidence="1">Endomembrane system</location>
        <topology evidence="1">Multi-pass membrane protein</topology>
    </subcellularLocation>
</comment>
<evidence type="ECO:0000256" key="2">
    <source>
        <dbReference type="ARBA" id="ARBA00008170"/>
    </source>
</evidence>
<keyword evidence="3" id="KW-0813">Transport</keyword>
<dbReference type="FunCoup" id="C4R8I0">
    <property type="interactions" value="19"/>
</dbReference>
<dbReference type="GO" id="GO:0000329">
    <property type="term" value="C:fungal-type vacuole membrane"/>
    <property type="evidence" value="ECO:0007669"/>
    <property type="project" value="EnsemblFungi"/>
</dbReference>
<feature type="transmembrane region" description="Helical" evidence="10">
    <location>
        <begin position="762"/>
        <end position="781"/>
    </location>
</feature>
<dbReference type="InterPro" id="IPR004713">
    <property type="entry name" value="CaH_exchang"/>
</dbReference>
<keyword evidence="8 10" id="KW-0472">Membrane</keyword>
<comment type="similarity">
    <text evidence="2">Belongs to the Ca(2+):cation antiporter (CaCA) (TC 2.A.19) family.</text>
</comment>
<sequence length="1081" mass="120378">MSGKKSNGETPSQEPPADSLDPKASVLPSPAVPSTPVVKSHYPPGATAHSAEQSKGFLENASPIKPVTSQQAARTRKASVRPQFSRSISSSANTPSYHKQYIMLPSKQQSQMAVVNPGEALPADSPYVTKSSGIDSPHSRRKSKQNPPIKYVFSVDDGEDEIEADINREYMEGYRDGLKQRLKKTKSKGSKLYSPIPGPKKKLTTASGSERESLVEQLESEVSKELSKVSKDLDRLEVLESDPHSHKILFNEESSVPEPIEEDDSNTSSQIHHPAPVPDESNENEEFIDESSNIQGYHERDEDQDGLGSKNTSSDSASISSLESFTLRERQDAINNTHPFGVRIWKPALYKKIRSVQKEADYDIHQTPLAARHISWDVSLTNHLYSATLGLFLFLVLLICSAVTFFFTFFTNPKKDDSLKYAKQLYNIGFYLLNPFGKIVLLRKEKKYYNEDEGVGSSLDEYRRWRTDEEQRLFYAPKKKHRAHSTVEREGAVPHHSYGAAGEESIDTTNEEDDAFKIRLFGRGKWNIGRVVFFILFYLIIQPFLVIISICAWLTVFAIPLAKTAMILDSHVRRHPLGLVFRVEKNYHYDRRGVEQSNESILICTYRAVGWHYYKYTVDGTNIYFINLLFLVAFTIFDFYLLKEKFGFHSILTDSSTVFLMCLISIIPLAYFIGQAVASISAQTSMGVGAVINAFFSTIVEIFLYCVALNQDKSRLVEGSIVGSILAAVLLLPGLSMCSGALKRKTQRYNPTSAGVSSTMLLYATIVLSLPSILSILYGGFETECVPCSPEQLAASPTCRSCHFYHNPLDINGSLYTAYIKPFSLICAIALFFAYSIGLLFTLKTHAALIWSTPTVYERPKVEGSNAPAKNNSISHHRSSLPNVAKAAQEQTKKEPSSVQPNSEADSGGHDAPNWSRTKSTVILLSATLLYAVIAEILVDTVDVILVKFPISPKLLGLTVFALVPNTTEFVNAISFALNGNVALSMEIGSAYALQVCLLQIPALVIYTIIHFTPTSSISSMFTLVFPRWDIIACFTSAFMFTYIYAEGKSNYFKGAMLILIYLTVMIGFFLADRIDELRLE</sequence>
<name>C4R8I0_KOMPG</name>
<gene>
    <name evidence="13" type="ordered locus">PAS_chr4_0647</name>
</gene>
<feature type="compositionally biased region" description="Polar residues" evidence="9">
    <location>
        <begin position="1"/>
        <end position="12"/>
    </location>
</feature>
<feature type="region of interest" description="Disordered" evidence="9">
    <location>
        <begin position="885"/>
        <end position="913"/>
    </location>
</feature>
<dbReference type="Proteomes" id="UP000000314">
    <property type="component" value="Chromosome 4"/>
</dbReference>
<feature type="transmembrane region" description="Helical" evidence="10">
    <location>
        <begin position="922"/>
        <end position="946"/>
    </location>
</feature>
<dbReference type="GO" id="GO:0015385">
    <property type="term" value="F:sodium:proton antiporter activity"/>
    <property type="evidence" value="ECO:0007669"/>
    <property type="project" value="EnsemblFungi"/>
</dbReference>
<feature type="transmembrane region" description="Helical" evidence="10">
    <location>
        <begin position="823"/>
        <end position="843"/>
    </location>
</feature>
<keyword evidence="7" id="KW-0406">Ion transport</keyword>
<evidence type="ECO:0000256" key="7">
    <source>
        <dbReference type="ARBA" id="ARBA00023065"/>
    </source>
</evidence>
<feature type="region of interest" description="Disordered" evidence="9">
    <location>
        <begin position="177"/>
        <end position="216"/>
    </location>
</feature>
<feature type="transmembrane region" description="Helical" evidence="10">
    <location>
        <begin position="1022"/>
        <end position="1046"/>
    </location>
</feature>